<dbReference type="Pfam" id="PF13424">
    <property type="entry name" value="TPR_12"/>
    <property type="match status" value="1"/>
</dbReference>
<evidence type="ECO:0000313" key="1">
    <source>
        <dbReference type="EMBL" id="CAK9102317.1"/>
    </source>
</evidence>
<comment type="caution">
    <text evidence="1">The sequence shown here is derived from an EMBL/GenBank/DDBJ whole genome shotgun (WGS) entry which is preliminary data.</text>
</comment>
<protein>
    <recommendedName>
        <fullName evidence="3">Tetratricopeptide repeat protein</fullName>
    </recommendedName>
</protein>
<evidence type="ECO:0000313" key="2">
    <source>
        <dbReference type="Proteomes" id="UP001642464"/>
    </source>
</evidence>
<dbReference type="InterPro" id="IPR011990">
    <property type="entry name" value="TPR-like_helical_dom_sf"/>
</dbReference>
<dbReference type="EMBL" id="CAXAMM010041995">
    <property type="protein sequence ID" value="CAK9102317.1"/>
    <property type="molecule type" value="Genomic_DNA"/>
</dbReference>
<gene>
    <name evidence="1" type="ORF">SCF082_LOCUS47824</name>
</gene>
<dbReference type="SUPFAM" id="SSF48452">
    <property type="entry name" value="TPR-like"/>
    <property type="match status" value="1"/>
</dbReference>
<dbReference type="Proteomes" id="UP001642464">
    <property type="component" value="Unassembled WGS sequence"/>
</dbReference>
<proteinExistence type="predicted"/>
<sequence length="88" mass="9464">MEVTLDQNHEALQVFREAQNVYEAIGVTASPGYANLLLNIGHLQAQKLDDLDSAVAAFREARDIYMEVKASGIAVAQARVGPTVQGHG</sequence>
<accession>A0ABP0RNZ2</accession>
<organism evidence="1 2">
    <name type="scientific">Durusdinium trenchii</name>
    <dbReference type="NCBI Taxonomy" id="1381693"/>
    <lineage>
        <taxon>Eukaryota</taxon>
        <taxon>Sar</taxon>
        <taxon>Alveolata</taxon>
        <taxon>Dinophyceae</taxon>
        <taxon>Suessiales</taxon>
        <taxon>Symbiodiniaceae</taxon>
        <taxon>Durusdinium</taxon>
    </lineage>
</organism>
<reference evidence="1 2" key="1">
    <citation type="submission" date="2024-02" db="EMBL/GenBank/DDBJ databases">
        <authorList>
            <person name="Chen Y."/>
            <person name="Shah S."/>
            <person name="Dougan E. K."/>
            <person name="Thang M."/>
            <person name="Chan C."/>
        </authorList>
    </citation>
    <scope>NUCLEOTIDE SEQUENCE [LARGE SCALE GENOMIC DNA]</scope>
</reference>
<name>A0ABP0RNZ2_9DINO</name>
<keyword evidence="2" id="KW-1185">Reference proteome</keyword>
<dbReference type="Gene3D" id="1.25.40.10">
    <property type="entry name" value="Tetratricopeptide repeat domain"/>
    <property type="match status" value="1"/>
</dbReference>
<evidence type="ECO:0008006" key="3">
    <source>
        <dbReference type="Google" id="ProtNLM"/>
    </source>
</evidence>